<evidence type="ECO:0000313" key="2">
    <source>
        <dbReference type="EMBL" id="GFE19584.1"/>
    </source>
</evidence>
<evidence type="ECO:0000313" key="3">
    <source>
        <dbReference type="Proteomes" id="UP000429552"/>
    </source>
</evidence>
<feature type="region of interest" description="Disordered" evidence="1">
    <location>
        <begin position="137"/>
        <end position="213"/>
    </location>
</feature>
<sequence length="285" mass="31466">MRQYAAISTLSPNARLHGPPSRTGSVHCRRGAWTRRIADAGMPSLRAMERQAAGDLPRRTLTLALRKAVRLPPGCCPRSWPAACHATGEVTVELTAARDHLDASSHSRPGRRVKAAFYPCADADLAVRDALERAERALAGPQRRGPPRKADCNKPRHTGMPPTSRLEDCPSQAPHRGMRGLTTEKRPRSDPAELPRQQQTAERPSAGRGVRRRCRRQTSLRRREHCQPAAWNRSGLLSVTHYAPYVMSTGGYSALNEWFRCKERPGPVEQFKGDPNGAPKPAFGS</sequence>
<feature type="region of interest" description="Disordered" evidence="1">
    <location>
        <begin position="266"/>
        <end position="285"/>
    </location>
</feature>
<name>A0A640T8R9_STRNI</name>
<organism evidence="2 3">
    <name type="scientific">Streptomyces nigrescens</name>
    <dbReference type="NCBI Taxonomy" id="1920"/>
    <lineage>
        <taxon>Bacteria</taxon>
        <taxon>Bacillati</taxon>
        <taxon>Actinomycetota</taxon>
        <taxon>Actinomycetes</taxon>
        <taxon>Kitasatosporales</taxon>
        <taxon>Streptomycetaceae</taxon>
        <taxon>Streptomyces</taxon>
    </lineage>
</organism>
<dbReference type="Proteomes" id="UP000429552">
    <property type="component" value="Unassembled WGS sequence"/>
</dbReference>
<reference evidence="2 3" key="1">
    <citation type="submission" date="2019-12" db="EMBL/GenBank/DDBJ databases">
        <title>Whole genome shotgun sequence of Streptomyces libani subsp. libani NBRC 13452.</title>
        <authorList>
            <person name="Ichikawa N."/>
            <person name="Kimura A."/>
            <person name="Kitahashi Y."/>
            <person name="Komaki H."/>
            <person name="Tamura T."/>
        </authorList>
    </citation>
    <scope>NUCLEOTIDE SEQUENCE [LARGE SCALE GENOMIC DNA]</scope>
    <source>
        <strain evidence="2 3">NBRC 13452</strain>
    </source>
</reference>
<feature type="compositionally biased region" description="Basic and acidic residues" evidence="1">
    <location>
        <begin position="182"/>
        <end position="193"/>
    </location>
</feature>
<feature type="compositionally biased region" description="Polar residues" evidence="1">
    <location>
        <begin position="1"/>
        <end position="12"/>
    </location>
</feature>
<evidence type="ECO:0000256" key="1">
    <source>
        <dbReference type="SAM" id="MobiDB-lite"/>
    </source>
</evidence>
<feature type="region of interest" description="Disordered" evidence="1">
    <location>
        <begin position="1"/>
        <end position="27"/>
    </location>
</feature>
<proteinExistence type="predicted"/>
<comment type="caution">
    <text evidence="2">The sequence shown here is derived from an EMBL/GenBank/DDBJ whole genome shotgun (WGS) entry which is preliminary data.</text>
</comment>
<gene>
    <name evidence="2" type="ORF">Sliba_00370</name>
</gene>
<protein>
    <submittedName>
        <fullName evidence="2">Uncharacterized protein</fullName>
    </submittedName>
</protein>
<dbReference type="EMBL" id="BLIP01000001">
    <property type="protein sequence ID" value="GFE19584.1"/>
    <property type="molecule type" value="Genomic_DNA"/>
</dbReference>
<accession>A0A640T8R9</accession>
<dbReference type="AlphaFoldDB" id="A0A640T8R9"/>